<dbReference type="Proteomes" id="UP001170624">
    <property type="component" value="Unassembled WGS sequence"/>
</dbReference>
<dbReference type="PANTHER" id="PTHR23416">
    <property type="entry name" value="SIALIC ACID SYNTHASE-RELATED"/>
    <property type="match status" value="1"/>
</dbReference>
<protein>
    <recommendedName>
        <fullName evidence="7">Nodulation protein L</fullName>
    </recommendedName>
</protein>
<dbReference type="InterPro" id="IPR001451">
    <property type="entry name" value="Hexapep"/>
</dbReference>
<dbReference type="InterPro" id="IPR051159">
    <property type="entry name" value="Hexapeptide_acetyltransf"/>
</dbReference>
<evidence type="ECO:0000256" key="3">
    <source>
        <dbReference type="ARBA" id="ARBA00022679"/>
    </source>
</evidence>
<dbReference type="GO" id="GO:0008374">
    <property type="term" value="F:O-acyltransferase activity"/>
    <property type="evidence" value="ECO:0007669"/>
    <property type="project" value="TreeGrafter"/>
</dbReference>
<dbReference type="FunFam" id="2.160.10.10:FF:000025">
    <property type="entry name" value="Hexapeptide-repeat containing-acetyltransferase"/>
    <property type="match status" value="1"/>
</dbReference>
<evidence type="ECO:0000256" key="7">
    <source>
        <dbReference type="ARBA" id="ARBA00067695"/>
    </source>
</evidence>
<evidence type="ECO:0000313" key="9">
    <source>
        <dbReference type="EMBL" id="MDO6541661.1"/>
    </source>
</evidence>
<dbReference type="InterPro" id="IPR018357">
    <property type="entry name" value="Hexapep_transf_CS"/>
</dbReference>
<dbReference type="Pfam" id="PF00132">
    <property type="entry name" value="Hexapep"/>
    <property type="match status" value="1"/>
</dbReference>
<evidence type="ECO:0000313" key="10">
    <source>
        <dbReference type="Proteomes" id="UP001170624"/>
    </source>
</evidence>
<comment type="caution">
    <text evidence="9">The sequence shown here is derived from an EMBL/GenBank/DDBJ whole genome shotgun (WGS) entry which is preliminary data.</text>
</comment>
<comment type="function">
    <text evidence="6">Acetyltransferase implicated in the O-acetylation of Nod factors.</text>
</comment>
<dbReference type="InterPro" id="IPR024688">
    <property type="entry name" value="Mac_dom"/>
</dbReference>
<dbReference type="EMBL" id="JAUOPU010000003">
    <property type="protein sequence ID" value="MDO6541661.1"/>
    <property type="molecule type" value="Genomic_DNA"/>
</dbReference>
<dbReference type="GO" id="GO:0005829">
    <property type="term" value="C:cytosol"/>
    <property type="evidence" value="ECO:0007669"/>
    <property type="project" value="TreeGrafter"/>
</dbReference>
<evidence type="ECO:0000259" key="8">
    <source>
        <dbReference type="SMART" id="SM01266"/>
    </source>
</evidence>
<keyword evidence="3 9" id="KW-0808">Transferase</keyword>
<gene>
    <name evidence="9" type="ORF">Q4568_03910</name>
</gene>
<comment type="similarity">
    <text evidence="1">Belongs to the transferase hexapeptide repeat family.</text>
</comment>
<dbReference type="Gene3D" id="2.160.10.10">
    <property type="entry name" value="Hexapeptide repeat proteins"/>
    <property type="match status" value="1"/>
</dbReference>
<dbReference type="RefSeq" id="WP_303498458.1">
    <property type="nucleotide sequence ID" value="NZ_JAUOPU010000003.1"/>
</dbReference>
<dbReference type="AlphaFoldDB" id="A0AAW7Y1R0"/>
<dbReference type="GO" id="GO:0016407">
    <property type="term" value="F:acetyltransferase activity"/>
    <property type="evidence" value="ECO:0007669"/>
    <property type="project" value="InterPro"/>
</dbReference>
<evidence type="ECO:0000256" key="5">
    <source>
        <dbReference type="ARBA" id="ARBA00023315"/>
    </source>
</evidence>
<feature type="domain" description="Maltose/galactoside acetyltransferase" evidence="8">
    <location>
        <begin position="4"/>
        <end position="55"/>
    </location>
</feature>
<dbReference type="SUPFAM" id="SSF51161">
    <property type="entry name" value="Trimeric LpxA-like enzymes"/>
    <property type="match status" value="1"/>
</dbReference>
<name>A0AAW7Y1R0_9GAMM</name>
<dbReference type="CDD" id="cd03357">
    <property type="entry name" value="LbH_MAT_GAT"/>
    <property type="match status" value="1"/>
</dbReference>
<accession>A0AAW7Y1R0</accession>
<keyword evidence="5 9" id="KW-0012">Acyltransferase</keyword>
<organism evidence="9 10">
    <name type="scientific">Photobacterium sanguinicancri</name>
    <dbReference type="NCBI Taxonomy" id="875932"/>
    <lineage>
        <taxon>Bacteria</taxon>
        <taxon>Pseudomonadati</taxon>
        <taxon>Pseudomonadota</taxon>
        <taxon>Gammaproteobacteria</taxon>
        <taxon>Vibrionales</taxon>
        <taxon>Vibrionaceae</taxon>
        <taxon>Photobacterium</taxon>
    </lineage>
</organism>
<dbReference type="InterPro" id="IPR011004">
    <property type="entry name" value="Trimer_LpxA-like_sf"/>
</dbReference>
<evidence type="ECO:0000256" key="1">
    <source>
        <dbReference type="ARBA" id="ARBA00007274"/>
    </source>
</evidence>
<dbReference type="SMART" id="SM01266">
    <property type="entry name" value="Mac"/>
    <property type="match status" value="1"/>
</dbReference>
<proteinExistence type="inferred from homology"/>
<keyword evidence="2" id="KW-0536">Nodulation</keyword>
<dbReference type="PROSITE" id="PS00101">
    <property type="entry name" value="HEXAPEP_TRANSFERASES"/>
    <property type="match status" value="1"/>
</dbReference>
<keyword evidence="4" id="KW-0677">Repeat</keyword>
<sequence>MTEFEKMVQGSNFDGLDPEITEIRNRSFALQQEINRVPIGNAQHLWQALLANLGEETLICPPFHCEFGKTISVGSGCFLNMGIIMLDNAPIEIGNNVLIGPSAQLYTASHSLDYRSRRAWETHSKPIKIEDDVWIGGNVVINQGVTIGARSVIAAGSVVNKDVPPDTLYGGVPANKIRDLDNQ</sequence>
<evidence type="ECO:0000256" key="6">
    <source>
        <dbReference type="ARBA" id="ARBA00055587"/>
    </source>
</evidence>
<dbReference type="PANTHER" id="PTHR23416:SF23">
    <property type="entry name" value="ACETYLTRANSFERASE C18B11.09C-RELATED"/>
    <property type="match status" value="1"/>
</dbReference>
<evidence type="ECO:0000256" key="2">
    <source>
        <dbReference type="ARBA" id="ARBA00022458"/>
    </source>
</evidence>
<reference evidence="9" key="1">
    <citation type="submission" date="2023-07" db="EMBL/GenBank/DDBJ databases">
        <title>Genome content predicts the carbon catabolic preferences of heterotrophic bacteria.</title>
        <authorList>
            <person name="Gralka M."/>
        </authorList>
    </citation>
    <scope>NUCLEOTIDE SEQUENCE</scope>
    <source>
        <strain evidence="9">G2M05</strain>
    </source>
</reference>
<evidence type="ECO:0000256" key="4">
    <source>
        <dbReference type="ARBA" id="ARBA00022737"/>
    </source>
</evidence>